<dbReference type="Pfam" id="PF04773">
    <property type="entry name" value="FecR"/>
    <property type="match status" value="1"/>
</dbReference>
<dbReference type="Proteomes" id="UP001597118">
    <property type="component" value="Unassembled WGS sequence"/>
</dbReference>
<dbReference type="Gene3D" id="3.55.50.30">
    <property type="match status" value="1"/>
</dbReference>
<keyword evidence="5" id="KW-1185">Reference proteome</keyword>
<dbReference type="PANTHER" id="PTHR30273:SF2">
    <property type="entry name" value="PROTEIN FECR"/>
    <property type="match status" value="1"/>
</dbReference>
<organism evidence="4 5">
    <name type="scientific">Pseudopedobacter beijingensis</name>
    <dbReference type="NCBI Taxonomy" id="1207056"/>
    <lineage>
        <taxon>Bacteria</taxon>
        <taxon>Pseudomonadati</taxon>
        <taxon>Bacteroidota</taxon>
        <taxon>Sphingobacteriia</taxon>
        <taxon>Sphingobacteriales</taxon>
        <taxon>Sphingobacteriaceae</taxon>
        <taxon>Pseudopedobacter</taxon>
    </lineage>
</organism>
<dbReference type="RefSeq" id="WP_379662850.1">
    <property type="nucleotide sequence ID" value="NZ_JBHUDG010000017.1"/>
</dbReference>
<proteinExistence type="predicted"/>
<evidence type="ECO:0000259" key="2">
    <source>
        <dbReference type="Pfam" id="PF04773"/>
    </source>
</evidence>
<dbReference type="PANTHER" id="PTHR30273">
    <property type="entry name" value="PERIPLASMIC SIGNAL SENSOR AND SIGMA FACTOR ACTIVATOR FECR-RELATED"/>
    <property type="match status" value="1"/>
</dbReference>
<feature type="domain" description="Protein FecR C-terminal" evidence="3">
    <location>
        <begin position="305"/>
        <end position="366"/>
    </location>
</feature>
<accession>A0ABW4IDZ5</accession>
<feature type="transmembrane region" description="Helical" evidence="1">
    <location>
        <begin position="69"/>
        <end position="90"/>
    </location>
</feature>
<sequence length="381" mass="43125">MKPELEKLIEKYLKGKCTEEERKLVETWYDQLNEDDGMSVSQWKAKSKGLKTGLYKKISLDNGKIRNLVFFRGAAAAIVLLLGSIVYLTLNQYGIDTKQELFSYAGNEQIEMGTLKETRLILDEERSIDLAGNAGIDYTKGKLEIKNGNGSELIQKLETGKHAFSTLVVPYGRRAELVLSDGTKVWLNSGSRLVYPNVFKGNKREVLLQGEAFFDVAHQAEKPFHVYAKDVDVKVLGTSFNVRAYADEKDIKTTLVQGSVLLADLVNEKNTVRLVPGNMGVFTEAKSFKLANVDTEMFTSWKSGYLYLKNENLSELLKTLTRYYNISIQLDDPKKEERYFSGRLNLEPEPEQILQVIALTTGCQAEKTERGWMLKRSTDQL</sequence>
<evidence type="ECO:0000313" key="4">
    <source>
        <dbReference type="EMBL" id="MFD1630473.1"/>
    </source>
</evidence>
<dbReference type="EMBL" id="JBHUDG010000017">
    <property type="protein sequence ID" value="MFD1630473.1"/>
    <property type="molecule type" value="Genomic_DNA"/>
</dbReference>
<dbReference type="InterPro" id="IPR012373">
    <property type="entry name" value="Ferrdict_sens_TM"/>
</dbReference>
<evidence type="ECO:0000313" key="5">
    <source>
        <dbReference type="Proteomes" id="UP001597118"/>
    </source>
</evidence>
<keyword evidence="1" id="KW-1133">Transmembrane helix</keyword>
<reference evidence="5" key="1">
    <citation type="journal article" date="2019" name="Int. J. Syst. Evol. Microbiol.">
        <title>The Global Catalogue of Microorganisms (GCM) 10K type strain sequencing project: providing services to taxonomists for standard genome sequencing and annotation.</title>
        <authorList>
            <consortium name="The Broad Institute Genomics Platform"/>
            <consortium name="The Broad Institute Genome Sequencing Center for Infectious Disease"/>
            <person name="Wu L."/>
            <person name="Ma J."/>
        </authorList>
    </citation>
    <scope>NUCLEOTIDE SEQUENCE [LARGE SCALE GENOMIC DNA]</scope>
    <source>
        <strain evidence="5">CCUG 53762</strain>
    </source>
</reference>
<dbReference type="PIRSF" id="PIRSF018266">
    <property type="entry name" value="FecR"/>
    <property type="match status" value="1"/>
</dbReference>
<keyword evidence="1" id="KW-0812">Transmembrane</keyword>
<dbReference type="InterPro" id="IPR032508">
    <property type="entry name" value="FecR_C"/>
</dbReference>
<keyword evidence="1" id="KW-0472">Membrane</keyword>
<protein>
    <submittedName>
        <fullName evidence="4">FecR family protein</fullName>
    </submittedName>
</protein>
<name>A0ABW4IDZ5_9SPHI</name>
<evidence type="ECO:0000256" key="1">
    <source>
        <dbReference type="SAM" id="Phobius"/>
    </source>
</evidence>
<dbReference type="Pfam" id="PF16344">
    <property type="entry name" value="FecR_C"/>
    <property type="match status" value="1"/>
</dbReference>
<dbReference type="Gene3D" id="2.60.120.1440">
    <property type="match status" value="1"/>
</dbReference>
<feature type="domain" description="FecR protein" evidence="2">
    <location>
        <begin position="167"/>
        <end position="260"/>
    </location>
</feature>
<comment type="caution">
    <text evidence="4">The sequence shown here is derived from an EMBL/GenBank/DDBJ whole genome shotgun (WGS) entry which is preliminary data.</text>
</comment>
<gene>
    <name evidence="4" type="ORF">ACFSAH_11330</name>
</gene>
<dbReference type="InterPro" id="IPR006860">
    <property type="entry name" value="FecR"/>
</dbReference>
<evidence type="ECO:0000259" key="3">
    <source>
        <dbReference type="Pfam" id="PF16344"/>
    </source>
</evidence>